<keyword evidence="3" id="KW-1185">Reference proteome</keyword>
<gene>
    <name evidence="2" type="ORF">GGI19_003439</name>
</gene>
<sequence>MRLYLTLAIIATVASTLVSAAPTLLRRDMNGAVAAYNTIAGSANDAALVSNVNTFYANLNGVADATEITQSEKQVSDQIQANNRNKVPTSQTAAWVASVLVHFVQKHMAEMHGK</sequence>
<protein>
    <submittedName>
        <fullName evidence="2">Uncharacterized protein</fullName>
    </submittedName>
</protein>
<dbReference type="OrthoDB" id="5557136at2759"/>
<organism evidence="2 3">
    <name type="scientific">Coemansia pectinata</name>
    <dbReference type="NCBI Taxonomy" id="1052879"/>
    <lineage>
        <taxon>Eukaryota</taxon>
        <taxon>Fungi</taxon>
        <taxon>Fungi incertae sedis</taxon>
        <taxon>Zoopagomycota</taxon>
        <taxon>Kickxellomycotina</taxon>
        <taxon>Kickxellomycetes</taxon>
        <taxon>Kickxellales</taxon>
        <taxon>Kickxellaceae</taxon>
        <taxon>Coemansia</taxon>
    </lineage>
</organism>
<dbReference type="AlphaFoldDB" id="A0A9W8LB89"/>
<reference evidence="2" key="1">
    <citation type="submission" date="2022-07" db="EMBL/GenBank/DDBJ databases">
        <title>Phylogenomic reconstructions and comparative analyses of Kickxellomycotina fungi.</title>
        <authorList>
            <person name="Reynolds N.K."/>
            <person name="Stajich J.E."/>
            <person name="Barry K."/>
            <person name="Grigoriev I.V."/>
            <person name="Crous P."/>
            <person name="Smith M.E."/>
        </authorList>
    </citation>
    <scope>NUCLEOTIDE SEQUENCE</scope>
    <source>
        <strain evidence="2">BCRC 34297</strain>
    </source>
</reference>
<proteinExistence type="predicted"/>
<dbReference type="EMBL" id="JANBUH010000228">
    <property type="protein sequence ID" value="KAJ2753007.1"/>
    <property type="molecule type" value="Genomic_DNA"/>
</dbReference>
<evidence type="ECO:0000313" key="2">
    <source>
        <dbReference type="EMBL" id="KAJ2753007.1"/>
    </source>
</evidence>
<feature type="chain" id="PRO_5040797478" evidence="1">
    <location>
        <begin position="21"/>
        <end position="114"/>
    </location>
</feature>
<evidence type="ECO:0000313" key="3">
    <source>
        <dbReference type="Proteomes" id="UP001140011"/>
    </source>
</evidence>
<feature type="signal peptide" evidence="1">
    <location>
        <begin position="1"/>
        <end position="20"/>
    </location>
</feature>
<comment type="caution">
    <text evidence="2">The sequence shown here is derived from an EMBL/GenBank/DDBJ whole genome shotgun (WGS) entry which is preliminary data.</text>
</comment>
<name>A0A9W8LB89_9FUNG</name>
<evidence type="ECO:0000256" key="1">
    <source>
        <dbReference type="SAM" id="SignalP"/>
    </source>
</evidence>
<keyword evidence="1" id="KW-0732">Signal</keyword>
<accession>A0A9W8LB89</accession>
<dbReference type="Proteomes" id="UP001140011">
    <property type="component" value="Unassembled WGS sequence"/>
</dbReference>